<keyword evidence="1" id="KW-0238">DNA-binding</keyword>
<dbReference type="PROSITE" id="PS51197">
    <property type="entry name" value="HTH_RRF2_2"/>
    <property type="match status" value="1"/>
</dbReference>
<evidence type="ECO:0000256" key="1">
    <source>
        <dbReference type="ARBA" id="ARBA00023125"/>
    </source>
</evidence>
<dbReference type="PANTHER" id="PTHR33221:SF5">
    <property type="entry name" value="HTH-TYPE TRANSCRIPTIONAL REGULATOR ISCR"/>
    <property type="match status" value="1"/>
</dbReference>
<dbReference type="EMBL" id="CACVAR010000263">
    <property type="protein sequence ID" value="CAA6816374.1"/>
    <property type="molecule type" value="Genomic_DNA"/>
</dbReference>
<dbReference type="GO" id="GO:0003700">
    <property type="term" value="F:DNA-binding transcription factor activity"/>
    <property type="evidence" value="ECO:0007669"/>
    <property type="project" value="TreeGrafter"/>
</dbReference>
<evidence type="ECO:0000313" key="2">
    <source>
        <dbReference type="EMBL" id="CAA6816374.1"/>
    </source>
</evidence>
<dbReference type="InterPro" id="IPR036390">
    <property type="entry name" value="WH_DNA-bd_sf"/>
</dbReference>
<name>A0A6S6TAQ1_9BACT</name>
<proteinExistence type="predicted"/>
<dbReference type="InterPro" id="IPR000944">
    <property type="entry name" value="Tscrpt_reg_Rrf2"/>
</dbReference>
<accession>A0A6S6TAQ1</accession>
<gene>
    <name evidence="2" type="ORF">HELGO_WM19186</name>
</gene>
<dbReference type="PANTHER" id="PTHR33221">
    <property type="entry name" value="WINGED HELIX-TURN-HELIX TRANSCRIPTIONAL REGULATOR, RRF2 FAMILY"/>
    <property type="match status" value="1"/>
</dbReference>
<dbReference type="Gene3D" id="1.10.10.10">
    <property type="entry name" value="Winged helix-like DNA-binding domain superfamily/Winged helix DNA-binding domain"/>
    <property type="match status" value="1"/>
</dbReference>
<dbReference type="InterPro" id="IPR036388">
    <property type="entry name" value="WH-like_DNA-bd_sf"/>
</dbReference>
<dbReference type="GO" id="GO:0005829">
    <property type="term" value="C:cytosol"/>
    <property type="evidence" value="ECO:0007669"/>
    <property type="project" value="TreeGrafter"/>
</dbReference>
<dbReference type="AlphaFoldDB" id="A0A6S6TAQ1"/>
<dbReference type="Pfam" id="PF02082">
    <property type="entry name" value="Rrf2"/>
    <property type="match status" value="1"/>
</dbReference>
<sequence length="137" mass="15557">MIGISTKTIYAVAAIHQLSLLEKEERLNIKALSSKANTPEKFLGQILLELKKAHILQSTKGANGGYSLNKSPHEILLKDIVNTLETNPFEDICQTNNPTLKLFWEDKQKALINVFNTPLSELKMYHEKANQNFNYMI</sequence>
<reference evidence="2" key="1">
    <citation type="submission" date="2020-01" db="EMBL/GenBank/DDBJ databases">
        <authorList>
            <person name="Meier V. D."/>
            <person name="Meier V D."/>
        </authorList>
    </citation>
    <scope>NUCLEOTIDE SEQUENCE</scope>
    <source>
        <strain evidence="2">HLG_WM_MAG_03</strain>
    </source>
</reference>
<dbReference type="GO" id="GO:0003677">
    <property type="term" value="F:DNA binding"/>
    <property type="evidence" value="ECO:0007669"/>
    <property type="project" value="UniProtKB-KW"/>
</dbReference>
<organism evidence="2">
    <name type="scientific">uncultured Sulfurovum sp</name>
    <dbReference type="NCBI Taxonomy" id="269237"/>
    <lineage>
        <taxon>Bacteria</taxon>
        <taxon>Pseudomonadati</taxon>
        <taxon>Campylobacterota</taxon>
        <taxon>Epsilonproteobacteria</taxon>
        <taxon>Campylobacterales</taxon>
        <taxon>Sulfurovaceae</taxon>
        <taxon>Sulfurovum</taxon>
        <taxon>environmental samples</taxon>
    </lineage>
</organism>
<dbReference type="SUPFAM" id="SSF46785">
    <property type="entry name" value="Winged helix' DNA-binding domain"/>
    <property type="match status" value="1"/>
</dbReference>
<protein>
    <submittedName>
        <fullName evidence="2">Rrf2 family transcriptional regulator</fullName>
    </submittedName>
</protein>